<sequence>MLNGRFLGVAFDFGREGISAPPLQPHICQGNGKAFSVLMRGAANQAPLRFPMRGFRPLGSVLERHFSPFSKAVEL</sequence>
<gene>
    <name evidence="1" type="primary">glgB</name>
    <name evidence="1" type="ORF">SNEC2469_LOCUS23268</name>
</gene>
<accession>A0A812YNK9</accession>
<dbReference type="OrthoDB" id="2967263at2759"/>
<reference evidence="1" key="1">
    <citation type="submission" date="2021-02" db="EMBL/GenBank/DDBJ databases">
        <authorList>
            <person name="Dougan E. K."/>
            <person name="Rhodes N."/>
            <person name="Thang M."/>
            <person name="Chan C."/>
        </authorList>
    </citation>
    <scope>NUCLEOTIDE SEQUENCE</scope>
</reference>
<keyword evidence="2" id="KW-1185">Reference proteome</keyword>
<dbReference type="AlphaFoldDB" id="A0A812YNK9"/>
<name>A0A812YNK9_9DINO</name>
<proteinExistence type="predicted"/>
<dbReference type="Proteomes" id="UP000601435">
    <property type="component" value="Unassembled WGS sequence"/>
</dbReference>
<protein>
    <submittedName>
        <fullName evidence="1">GlgB protein</fullName>
    </submittedName>
</protein>
<evidence type="ECO:0000313" key="2">
    <source>
        <dbReference type="Proteomes" id="UP000601435"/>
    </source>
</evidence>
<feature type="non-terminal residue" evidence="1">
    <location>
        <position position="75"/>
    </location>
</feature>
<dbReference type="EMBL" id="CAJNJA010043231">
    <property type="protein sequence ID" value="CAE7791831.1"/>
    <property type="molecule type" value="Genomic_DNA"/>
</dbReference>
<comment type="caution">
    <text evidence="1">The sequence shown here is derived from an EMBL/GenBank/DDBJ whole genome shotgun (WGS) entry which is preliminary data.</text>
</comment>
<organism evidence="1 2">
    <name type="scientific">Symbiodinium necroappetens</name>
    <dbReference type="NCBI Taxonomy" id="1628268"/>
    <lineage>
        <taxon>Eukaryota</taxon>
        <taxon>Sar</taxon>
        <taxon>Alveolata</taxon>
        <taxon>Dinophyceae</taxon>
        <taxon>Suessiales</taxon>
        <taxon>Symbiodiniaceae</taxon>
        <taxon>Symbiodinium</taxon>
    </lineage>
</organism>
<evidence type="ECO:0000313" key="1">
    <source>
        <dbReference type="EMBL" id="CAE7791831.1"/>
    </source>
</evidence>